<evidence type="ECO:0000259" key="7">
    <source>
        <dbReference type="Pfam" id="PF00263"/>
    </source>
</evidence>
<dbReference type="Proteomes" id="UP000604083">
    <property type="component" value="Unassembled WGS sequence"/>
</dbReference>
<dbReference type="PANTHER" id="PTHR30332">
    <property type="entry name" value="PROBABLE GENERAL SECRETION PATHWAY PROTEIN D"/>
    <property type="match status" value="1"/>
</dbReference>
<evidence type="ECO:0000256" key="1">
    <source>
        <dbReference type="ARBA" id="ARBA00004370"/>
    </source>
</evidence>
<dbReference type="SUPFAM" id="SSF48452">
    <property type="entry name" value="TPR-like"/>
    <property type="match status" value="1"/>
</dbReference>
<keyword evidence="4" id="KW-0802">TPR repeat</keyword>
<proteinExistence type="inferred from homology"/>
<organism evidence="8 9">
    <name type="scientific">Roseibacillus ishigakijimensis</name>
    <dbReference type="NCBI Taxonomy" id="454146"/>
    <lineage>
        <taxon>Bacteria</taxon>
        <taxon>Pseudomonadati</taxon>
        <taxon>Verrucomicrobiota</taxon>
        <taxon>Verrucomicrobiia</taxon>
        <taxon>Verrucomicrobiales</taxon>
        <taxon>Verrucomicrobiaceae</taxon>
        <taxon>Roseibacillus</taxon>
    </lineage>
</organism>
<dbReference type="GO" id="GO:0016020">
    <property type="term" value="C:membrane"/>
    <property type="evidence" value="ECO:0007669"/>
    <property type="project" value="UniProtKB-SubCell"/>
</dbReference>
<evidence type="ECO:0000256" key="6">
    <source>
        <dbReference type="SAM" id="MobiDB-lite"/>
    </source>
</evidence>
<dbReference type="InterPro" id="IPR050810">
    <property type="entry name" value="Bact_Secretion_Sys_Channel"/>
</dbReference>
<dbReference type="InterPro" id="IPR019734">
    <property type="entry name" value="TPR_rpt"/>
</dbReference>
<feature type="domain" description="Type II/III secretion system secretin-like" evidence="7">
    <location>
        <begin position="612"/>
        <end position="820"/>
    </location>
</feature>
<dbReference type="RefSeq" id="WP_200392266.1">
    <property type="nucleotide sequence ID" value="NZ_JAENIO010000033.1"/>
</dbReference>
<gene>
    <name evidence="8" type="ORF">JIN78_12240</name>
</gene>
<dbReference type="InterPro" id="IPR004846">
    <property type="entry name" value="T2SS/T3SS_dom"/>
</dbReference>
<dbReference type="AlphaFoldDB" id="A0A934RN33"/>
<feature type="repeat" description="TPR" evidence="4">
    <location>
        <begin position="157"/>
        <end position="190"/>
    </location>
</feature>
<dbReference type="InterPro" id="IPR049997">
    <property type="entry name" value="Amuc_1098-like"/>
</dbReference>
<dbReference type="EMBL" id="JAENIO010000033">
    <property type="protein sequence ID" value="MBK1834832.1"/>
    <property type="molecule type" value="Genomic_DNA"/>
</dbReference>
<feature type="region of interest" description="Disordered" evidence="6">
    <location>
        <begin position="827"/>
        <end position="864"/>
    </location>
</feature>
<feature type="region of interest" description="Disordered" evidence="6">
    <location>
        <begin position="392"/>
        <end position="417"/>
    </location>
</feature>
<sequence length="864" mass="92373">MQHTTTRIHAGLLALAFAATPISYSSGQSLLEKERLRREAATQQAVDLLMEGRQSYASKDFEEAVRLYKEALNVLPYGPKTEAKRNEIVAHLGDGSVALAQQYRRTGKYDEAKGLLNDVLVADPHRFEAQKSLEYFDDPIRVNPSLTHEHSQNVDEVRRLLYKGEGFYNLADYDNAEKQFHSVLRIDPYNKAARRWLERVAAIKSDYYRAAYDHTRSKLLMEVDKAWELTVPSISAAGDFGPAGGQQGGGRSLNLTNKLQNIIIPRVDFADTPLDEAMEYLTQKSIELDPDPNPDRKGINFVIEKGSISGGASGPDEDLDGGGLLLGADPGSKSIDTLRLRNVPLATALEYVCNKTGMRYRVDEYAVTLLPIGADSSADLVTRTWTVPPTFVTDLSDNDGGGGGGASDDPFASNDGGLGGGGLSVRRTVKELLADSGVEFPDGASARFISSSSSLIVKNTVGNLDLVDQIVENLLKNTPKQIHIMTKFVEVSQENTDELGFDWLITPFRVSSEFFPGGGTTSNGAARSGGDFLGTVGAFNLPNVPADSSAALTGGTITSGLRSGDYAISKNSIDSVLNNPNRTAQNNSVAPGILSLTGLFTDGQVQMIMRGLAQKKGTDIMTAPSVLARSGETATIEIIREFIYPTEYEPPELPNQVGATGGIGGAGSGAGIFPVTPSTPTAFETRNTGVTLEIQPTIGANDYVIDLRFAPEIVEFEGFINYGSPITSPASDAFGNPTNVTITENRIEMPVFASRRVTTGLTIYDGHTVAVGGLMREDVQRVEDKVPIFGDLPWIGRLFQSNSENHIKSNLIIFVTAQIQDASGNPVNGGNTGLGDPGLGVGGSSAPAGLDASLLPPLDTTSGK</sequence>
<accession>A0A934RN33</accession>
<name>A0A934RN33_9BACT</name>
<dbReference type="Gene3D" id="1.25.40.10">
    <property type="entry name" value="Tetratricopeptide repeat domain"/>
    <property type="match status" value="1"/>
</dbReference>
<evidence type="ECO:0000313" key="8">
    <source>
        <dbReference type="EMBL" id="MBK1834832.1"/>
    </source>
</evidence>
<dbReference type="NCBIfam" id="NF042912">
    <property type="entry name" value="Amuc_1098_fam"/>
    <property type="match status" value="1"/>
</dbReference>
<dbReference type="GO" id="GO:0015627">
    <property type="term" value="C:type II protein secretion system complex"/>
    <property type="evidence" value="ECO:0007669"/>
    <property type="project" value="TreeGrafter"/>
</dbReference>
<evidence type="ECO:0000256" key="2">
    <source>
        <dbReference type="ARBA" id="ARBA00022729"/>
    </source>
</evidence>
<dbReference type="InterPro" id="IPR011990">
    <property type="entry name" value="TPR-like_helical_dom_sf"/>
</dbReference>
<reference evidence="8" key="1">
    <citation type="submission" date="2021-01" db="EMBL/GenBank/DDBJ databases">
        <title>Modified the classification status of verrucomicrobia.</title>
        <authorList>
            <person name="Feng X."/>
        </authorList>
    </citation>
    <scope>NUCLEOTIDE SEQUENCE</scope>
    <source>
        <strain evidence="8">KCTC 12986</strain>
    </source>
</reference>
<evidence type="ECO:0000256" key="5">
    <source>
        <dbReference type="RuleBase" id="RU004003"/>
    </source>
</evidence>
<comment type="caution">
    <text evidence="8">The sequence shown here is derived from an EMBL/GenBank/DDBJ whole genome shotgun (WGS) entry which is preliminary data.</text>
</comment>
<keyword evidence="9" id="KW-1185">Reference proteome</keyword>
<dbReference type="Pfam" id="PF00263">
    <property type="entry name" value="Secretin"/>
    <property type="match status" value="1"/>
</dbReference>
<comment type="similarity">
    <text evidence="5">Belongs to the bacterial secretin family.</text>
</comment>
<evidence type="ECO:0000313" key="9">
    <source>
        <dbReference type="Proteomes" id="UP000604083"/>
    </source>
</evidence>
<dbReference type="SMART" id="SM00028">
    <property type="entry name" value="TPR"/>
    <property type="match status" value="3"/>
</dbReference>
<evidence type="ECO:0000256" key="3">
    <source>
        <dbReference type="ARBA" id="ARBA00023136"/>
    </source>
</evidence>
<evidence type="ECO:0000256" key="4">
    <source>
        <dbReference type="PROSITE-ProRule" id="PRU00339"/>
    </source>
</evidence>
<keyword evidence="3" id="KW-0472">Membrane</keyword>
<dbReference type="GO" id="GO:0009306">
    <property type="term" value="P:protein secretion"/>
    <property type="evidence" value="ECO:0007669"/>
    <property type="project" value="InterPro"/>
</dbReference>
<dbReference type="PANTHER" id="PTHR30332:SF24">
    <property type="entry name" value="SECRETIN GSPD-RELATED"/>
    <property type="match status" value="1"/>
</dbReference>
<dbReference type="PROSITE" id="PS50005">
    <property type="entry name" value="TPR"/>
    <property type="match status" value="2"/>
</dbReference>
<comment type="subcellular location">
    <subcellularLocation>
        <location evidence="1">Membrane</location>
    </subcellularLocation>
</comment>
<feature type="compositionally biased region" description="Gly residues" evidence="6">
    <location>
        <begin position="830"/>
        <end position="843"/>
    </location>
</feature>
<feature type="repeat" description="TPR" evidence="4">
    <location>
        <begin position="45"/>
        <end position="78"/>
    </location>
</feature>
<keyword evidence="2" id="KW-0732">Signal</keyword>
<protein>
    <submittedName>
        <fullName evidence="8">Type II and III secretion system protein</fullName>
    </submittedName>
</protein>